<protein>
    <submittedName>
        <fullName evidence="4">Nodule-specific Glycine Rich Peptide MtNodGRP2C</fullName>
    </submittedName>
    <submittedName>
        <fullName evidence="3">Nodule-specific glycine-rich protein 2C</fullName>
    </submittedName>
</protein>
<dbReference type="EnsemblPlants" id="AES65575">
    <property type="protein sequence ID" value="AES65575"/>
    <property type="gene ID" value="MTR_2g042520"/>
</dbReference>
<gene>
    <name evidence="6" type="primary">11437742</name>
    <name evidence="4" type="ordered locus">MTR_2g042520</name>
    <name evidence="5" type="ORF">MtrunA17_Chr2g0300931</name>
</gene>
<dbReference type="HOGENOM" id="CLU_168537_0_0_1"/>
<dbReference type="Proteomes" id="UP000002051">
    <property type="component" value="Chromosome 2"/>
</dbReference>
<dbReference type="Gramene" id="rna9506">
    <property type="protein sequence ID" value="RHN73661.1"/>
    <property type="gene ID" value="gene9506"/>
</dbReference>
<keyword evidence="2" id="KW-0732">Signal</keyword>
<feature type="region of interest" description="Disordered" evidence="1">
    <location>
        <begin position="57"/>
        <end position="110"/>
    </location>
</feature>
<keyword evidence="7" id="KW-1185">Reference proteome</keyword>
<sequence length="136" mass="14003">MKIKSIISFSFICALVFISGVATESSKDEKQFGEIEEFKSKVSWKLGAWTWPKYVVKGKGGKGGSKGGSGTGGNGGEGGAQGGGRKIRGGSDKESGLDARGGGGGENNKIGWGYLKNWEGYSGDISSKSEGNQGPS</sequence>
<reference evidence="5" key="6">
    <citation type="journal article" date="2018" name="Nat. Plants">
        <title>Whole-genome landscape of Medicago truncatula symbiotic genes.</title>
        <authorList>
            <person name="Pecrix Y."/>
            <person name="Gamas P."/>
            <person name="Carrere S."/>
        </authorList>
    </citation>
    <scope>NUCLEOTIDE SEQUENCE</scope>
    <source>
        <tissue evidence="5">Leaves</tissue>
    </source>
</reference>
<reference evidence="6" key="4">
    <citation type="submission" date="2015-04" db="UniProtKB">
        <authorList>
            <consortium name="EnsemblPlants"/>
        </authorList>
    </citation>
    <scope>IDENTIFICATION</scope>
    <source>
        <strain evidence="6">cv. Jemalong A17</strain>
    </source>
</reference>
<evidence type="ECO:0000313" key="6">
    <source>
        <dbReference type="EnsemblPlants" id="AES65575"/>
    </source>
</evidence>
<evidence type="ECO:0000313" key="5">
    <source>
        <dbReference type="EMBL" id="RHN73661.1"/>
    </source>
</evidence>
<dbReference type="PaxDb" id="3880-AES65575"/>
<dbReference type="EMBL" id="CM001218">
    <property type="protein sequence ID" value="AES65575.1"/>
    <property type="molecule type" value="Genomic_DNA"/>
</dbReference>
<proteinExistence type="evidence at transcript level"/>
<reference evidence="8" key="5">
    <citation type="journal article" date="2018" name="Nat. Plants">
        <title>Whole-genome landscape of Medicago truncatula symbiotic genes.</title>
        <authorList>
            <person name="Pecrix Y."/>
            <person name="Staton S.E."/>
            <person name="Sallet E."/>
            <person name="Lelandais-Briere C."/>
            <person name="Moreau S."/>
            <person name="Carrere S."/>
            <person name="Blein T."/>
            <person name="Jardinaud M.F."/>
            <person name="Latrasse D."/>
            <person name="Zouine M."/>
            <person name="Zahm M."/>
            <person name="Kreplak J."/>
            <person name="Mayjonade B."/>
            <person name="Satge C."/>
            <person name="Perez M."/>
            <person name="Cauet S."/>
            <person name="Marande W."/>
            <person name="Chantry-Darmon C."/>
            <person name="Lopez-Roques C."/>
            <person name="Bouchez O."/>
            <person name="Berard A."/>
            <person name="Debelle F."/>
            <person name="Munos S."/>
            <person name="Bendahmane A."/>
            <person name="Berges H."/>
            <person name="Niebel A."/>
            <person name="Buitink J."/>
            <person name="Frugier F."/>
            <person name="Benhamed M."/>
            <person name="Crespi M."/>
            <person name="Gouzy J."/>
            <person name="Gamas P."/>
        </authorList>
    </citation>
    <scope>NUCLEOTIDE SEQUENCE [LARGE SCALE GENOMIC DNA]</scope>
    <source>
        <strain evidence="8">cv. Jemalong A17</strain>
    </source>
</reference>
<dbReference type="EMBL" id="PSQE01000002">
    <property type="protein sequence ID" value="RHN73661.1"/>
    <property type="molecule type" value="Genomic_DNA"/>
</dbReference>
<reference evidence="4 7" key="3">
    <citation type="journal article" date="2014" name="BMC Genomics">
        <title>An improved genome release (version Mt4.0) for the model legume Medicago truncatula.</title>
        <authorList>
            <person name="Tang H."/>
            <person name="Krishnakumar V."/>
            <person name="Bidwell S."/>
            <person name="Rosen B."/>
            <person name="Chan A."/>
            <person name="Zhou S."/>
            <person name="Gentzbittel L."/>
            <person name="Childs K.L."/>
            <person name="Yandell M."/>
            <person name="Gundlach H."/>
            <person name="Mayer K.F."/>
            <person name="Schwartz D.C."/>
            <person name="Town C.D."/>
        </authorList>
    </citation>
    <scope>GENOME REANNOTATION</scope>
    <source>
        <strain evidence="6 7">cv. Jemalong A17</strain>
    </source>
</reference>
<reference evidence="4 7" key="2">
    <citation type="journal article" date="2011" name="Nature">
        <title>The Medicago genome provides insight into the evolution of rhizobial symbioses.</title>
        <authorList>
            <person name="Young N.D."/>
            <person name="Debelle F."/>
            <person name="Oldroyd G.E."/>
            <person name="Geurts R."/>
            <person name="Cannon S.B."/>
            <person name="Udvardi M.K."/>
            <person name="Benedito V.A."/>
            <person name="Mayer K.F."/>
            <person name="Gouzy J."/>
            <person name="Schoof H."/>
            <person name="Van de Peer Y."/>
            <person name="Proost S."/>
            <person name="Cook D.R."/>
            <person name="Meyers B.C."/>
            <person name="Spannagl M."/>
            <person name="Cheung F."/>
            <person name="De Mita S."/>
            <person name="Krishnakumar V."/>
            <person name="Gundlach H."/>
            <person name="Zhou S."/>
            <person name="Mudge J."/>
            <person name="Bharti A.K."/>
            <person name="Murray J.D."/>
            <person name="Naoumkina M.A."/>
            <person name="Rosen B."/>
            <person name="Silverstein K.A."/>
            <person name="Tang H."/>
            <person name="Rombauts S."/>
            <person name="Zhao P.X."/>
            <person name="Zhou P."/>
            <person name="Barbe V."/>
            <person name="Bardou P."/>
            <person name="Bechner M."/>
            <person name="Bellec A."/>
            <person name="Berger A."/>
            <person name="Berges H."/>
            <person name="Bidwell S."/>
            <person name="Bisseling T."/>
            <person name="Choisne N."/>
            <person name="Couloux A."/>
            <person name="Denny R."/>
            <person name="Deshpande S."/>
            <person name="Dai X."/>
            <person name="Doyle J.J."/>
            <person name="Dudez A.M."/>
            <person name="Farmer A.D."/>
            <person name="Fouteau S."/>
            <person name="Franken C."/>
            <person name="Gibelin C."/>
            <person name="Gish J."/>
            <person name="Goldstein S."/>
            <person name="Gonzalez A.J."/>
            <person name="Green P.J."/>
            <person name="Hallab A."/>
            <person name="Hartog M."/>
            <person name="Hua A."/>
            <person name="Humphray S.J."/>
            <person name="Jeong D.H."/>
            <person name="Jing Y."/>
            <person name="Jocker A."/>
            <person name="Kenton S.M."/>
            <person name="Kim D.J."/>
            <person name="Klee K."/>
            <person name="Lai H."/>
            <person name="Lang C."/>
            <person name="Lin S."/>
            <person name="Macmil S.L."/>
            <person name="Magdelenat G."/>
            <person name="Matthews L."/>
            <person name="McCorrison J."/>
            <person name="Monaghan E.L."/>
            <person name="Mun J.H."/>
            <person name="Najar F.Z."/>
            <person name="Nicholson C."/>
            <person name="Noirot C."/>
            <person name="O'Bleness M."/>
            <person name="Paule C.R."/>
            <person name="Poulain J."/>
            <person name="Prion F."/>
            <person name="Qin B."/>
            <person name="Qu C."/>
            <person name="Retzel E.F."/>
            <person name="Riddle C."/>
            <person name="Sallet E."/>
            <person name="Samain S."/>
            <person name="Samson N."/>
            <person name="Sanders I."/>
            <person name="Saurat O."/>
            <person name="Scarpelli C."/>
            <person name="Schiex T."/>
            <person name="Segurens B."/>
            <person name="Severin A.J."/>
            <person name="Sherrier D.J."/>
            <person name="Shi R."/>
            <person name="Sims S."/>
            <person name="Singer S.R."/>
            <person name="Sinharoy S."/>
            <person name="Sterck L."/>
            <person name="Viollet A."/>
            <person name="Wang B.B."/>
            <person name="Wang K."/>
            <person name="Wang M."/>
            <person name="Wang X."/>
            <person name="Warfsmann J."/>
            <person name="Weissenbach J."/>
            <person name="White D.D."/>
            <person name="White J.D."/>
            <person name="Wiley G.B."/>
            <person name="Wincker P."/>
            <person name="Xing Y."/>
            <person name="Yang L."/>
            <person name="Yao Z."/>
            <person name="Ying F."/>
            <person name="Zhai J."/>
            <person name="Zhou L."/>
            <person name="Zuber A."/>
            <person name="Denarie J."/>
            <person name="Dixon R.A."/>
            <person name="May G.D."/>
            <person name="Schwartz D.C."/>
            <person name="Rogers J."/>
            <person name="Quetier F."/>
            <person name="Town C.D."/>
            <person name="Roe B.A."/>
        </authorList>
    </citation>
    <scope>NUCLEOTIDE SEQUENCE [LARGE SCALE GENOMIC DNA]</scope>
    <source>
        <strain evidence="4">A17</strain>
        <strain evidence="6 7">cv. Jemalong A17</strain>
    </source>
</reference>
<evidence type="ECO:0000256" key="1">
    <source>
        <dbReference type="SAM" id="MobiDB-lite"/>
    </source>
</evidence>
<evidence type="ECO:0000313" key="4">
    <source>
        <dbReference type="EMBL" id="AES65575.1"/>
    </source>
</evidence>
<evidence type="ECO:0000313" key="7">
    <source>
        <dbReference type="Proteomes" id="UP000002051"/>
    </source>
</evidence>
<evidence type="ECO:0000313" key="8">
    <source>
        <dbReference type="Proteomes" id="UP000265566"/>
    </source>
</evidence>
<feature type="signal peptide" evidence="2">
    <location>
        <begin position="1"/>
        <end position="22"/>
    </location>
</feature>
<accession>A7KHI0</accession>
<evidence type="ECO:0000313" key="3">
    <source>
        <dbReference type="EMBL" id="ABS31487.1"/>
    </source>
</evidence>
<name>A7KHI0_MEDTR</name>
<organism evidence="3">
    <name type="scientific">Medicago truncatula</name>
    <name type="common">Barrel medic</name>
    <name type="synonym">Medicago tribuloides</name>
    <dbReference type="NCBI Taxonomy" id="3880"/>
    <lineage>
        <taxon>Eukaryota</taxon>
        <taxon>Viridiplantae</taxon>
        <taxon>Streptophyta</taxon>
        <taxon>Embryophyta</taxon>
        <taxon>Tracheophyta</taxon>
        <taxon>Spermatophyta</taxon>
        <taxon>Magnoliopsida</taxon>
        <taxon>eudicotyledons</taxon>
        <taxon>Gunneridae</taxon>
        <taxon>Pentapetalae</taxon>
        <taxon>rosids</taxon>
        <taxon>fabids</taxon>
        <taxon>Fabales</taxon>
        <taxon>Fabaceae</taxon>
        <taxon>Papilionoideae</taxon>
        <taxon>50 kb inversion clade</taxon>
        <taxon>NPAAA clade</taxon>
        <taxon>Hologalegina</taxon>
        <taxon>IRL clade</taxon>
        <taxon>Trifolieae</taxon>
        <taxon>Medicago</taxon>
    </lineage>
</organism>
<dbReference type="Proteomes" id="UP000265566">
    <property type="component" value="Chromosome 2"/>
</dbReference>
<dbReference type="EMBL" id="EF414401">
    <property type="protein sequence ID" value="ABS31487.1"/>
    <property type="molecule type" value="mRNA"/>
</dbReference>
<dbReference type="KEGG" id="mtr:11437742"/>
<dbReference type="AlphaFoldDB" id="A7KHI0"/>
<feature type="chain" id="PRO_5014565832" evidence="2">
    <location>
        <begin position="23"/>
        <end position="136"/>
    </location>
</feature>
<evidence type="ECO:0000256" key="2">
    <source>
        <dbReference type="SAM" id="SignalP"/>
    </source>
</evidence>
<feature type="compositionally biased region" description="Gly residues" evidence="1">
    <location>
        <begin position="61"/>
        <end position="84"/>
    </location>
</feature>
<reference evidence="3" key="1">
    <citation type="journal article" date="2007" name="Mol. Plant Microbe Interact.">
        <title>Genomic organization and evolutionary insights on GRP and NCR genes, two large nodule-specific gene families in Medicago truncatula.</title>
        <authorList>
            <person name="Alunni B."/>
            <person name="Kevei Z."/>
            <person name="Redondo-Nieto M."/>
            <person name="Kondorosi A."/>
            <person name="Mergaert P."/>
            <person name="Kondorosi E."/>
        </authorList>
    </citation>
    <scope>NUCLEOTIDE SEQUENCE</scope>
</reference>